<dbReference type="WBParaSite" id="SBAD_0001285201-mRNA-1">
    <property type="protein sequence ID" value="SBAD_0001285201-mRNA-1"/>
    <property type="gene ID" value="SBAD_0001285201"/>
</dbReference>
<accession>A0A183J996</accession>
<gene>
    <name evidence="2" type="ORF">SBAD_LOCUS12444</name>
</gene>
<evidence type="ECO:0000313" key="2">
    <source>
        <dbReference type="EMBL" id="VDP48450.1"/>
    </source>
</evidence>
<evidence type="ECO:0000313" key="4">
    <source>
        <dbReference type="WBParaSite" id="SBAD_0001285201-mRNA-1"/>
    </source>
</evidence>
<organism evidence="4">
    <name type="scientific">Soboliphyme baturini</name>
    <dbReference type="NCBI Taxonomy" id="241478"/>
    <lineage>
        <taxon>Eukaryota</taxon>
        <taxon>Metazoa</taxon>
        <taxon>Ecdysozoa</taxon>
        <taxon>Nematoda</taxon>
        <taxon>Enoplea</taxon>
        <taxon>Dorylaimia</taxon>
        <taxon>Dioctophymatida</taxon>
        <taxon>Dioctophymatoidea</taxon>
        <taxon>Soboliphymatidae</taxon>
        <taxon>Soboliphyme</taxon>
    </lineage>
</organism>
<sequence length="130" mass="14940">MQPANAFFLLNQSRSVGRSVEAPSRTLGRRQHPRRAHYFRPHFDNLGSDADDDDALVTDETEMNTKQRRADSHAYRTSATPPTKAPPMSHDLNTQLEPEIEWINAAKGLRNDRKCTNRRQSTNQIRQSNR</sequence>
<feature type="compositionally biased region" description="Basic and acidic residues" evidence="1">
    <location>
        <begin position="63"/>
        <end position="74"/>
    </location>
</feature>
<feature type="compositionally biased region" description="Polar residues" evidence="1">
    <location>
        <begin position="118"/>
        <end position="130"/>
    </location>
</feature>
<dbReference type="AlphaFoldDB" id="A0A183J996"/>
<feature type="region of interest" description="Disordered" evidence="1">
    <location>
        <begin position="19"/>
        <end position="91"/>
    </location>
</feature>
<proteinExistence type="predicted"/>
<evidence type="ECO:0000256" key="1">
    <source>
        <dbReference type="SAM" id="MobiDB-lite"/>
    </source>
</evidence>
<evidence type="ECO:0000313" key="3">
    <source>
        <dbReference type="Proteomes" id="UP000270296"/>
    </source>
</evidence>
<dbReference type="Proteomes" id="UP000270296">
    <property type="component" value="Unassembled WGS sequence"/>
</dbReference>
<name>A0A183J996_9BILA</name>
<dbReference type="EMBL" id="UZAM01017826">
    <property type="protein sequence ID" value="VDP48450.1"/>
    <property type="molecule type" value="Genomic_DNA"/>
</dbReference>
<protein>
    <submittedName>
        <fullName evidence="2 4">Uncharacterized protein</fullName>
    </submittedName>
</protein>
<reference evidence="2 3" key="2">
    <citation type="submission" date="2018-11" db="EMBL/GenBank/DDBJ databases">
        <authorList>
            <consortium name="Pathogen Informatics"/>
        </authorList>
    </citation>
    <scope>NUCLEOTIDE SEQUENCE [LARGE SCALE GENOMIC DNA]</scope>
</reference>
<reference evidence="4" key="1">
    <citation type="submission" date="2016-06" db="UniProtKB">
        <authorList>
            <consortium name="WormBaseParasite"/>
        </authorList>
    </citation>
    <scope>IDENTIFICATION</scope>
</reference>
<feature type="region of interest" description="Disordered" evidence="1">
    <location>
        <begin position="108"/>
        <end position="130"/>
    </location>
</feature>
<feature type="compositionally biased region" description="Acidic residues" evidence="1">
    <location>
        <begin position="49"/>
        <end position="62"/>
    </location>
</feature>
<keyword evidence="3" id="KW-1185">Reference proteome</keyword>
<feature type="compositionally biased region" description="Basic residues" evidence="1">
    <location>
        <begin position="27"/>
        <end position="40"/>
    </location>
</feature>